<proteinExistence type="predicted"/>
<comment type="caution">
    <text evidence="2">The sequence shown here is derived from an EMBL/GenBank/DDBJ whole genome shotgun (WGS) entry which is preliminary data.</text>
</comment>
<reference evidence="2" key="1">
    <citation type="submission" date="2022-10" db="EMBL/GenBank/DDBJ databases">
        <title>Genome sequence of Actinomyces israelii ATCC 10048.</title>
        <authorList>
            <person name="Watt R.M."/>
            <person name="Tong W.M."/>
        </authorList>
    </citation>
    <scope>NUCLEOTIDE SEQUENCE</scope>
    <source>
        <strain evidence="2">ATCC 10048</strain>
    </source>
</reference>
<protein>
    <recommendedName>
        <fullName evidence="1">DUF6891 domain-containing protein</fullName>
    </recommendedName>
</protein>
<dbReference type="InterPro" id="IPR054186">
    <property type="entry name" value="DUF6891"/>
</dbReference>
<evidence type="ECO:0000313" key="3">
    <source>
        <dbReference type="Proteomes" id="UP001072034"/>
    </source>
</evidence>
<evidence type="ECO:0000313" key="2">
    <source>
        <dbReference type="EMBL" id="MCZ0856864.1"/>
    </source>
</evidence>
<dbReference type="EMBL" id="JAPTMY010000003">
    <property type="protein sequence ID" value="MCZ0856864.1"/>
    <property type="molecule type" value="Genomic_DNA"/>
</dbReference>
<feature type="domain" description="DUF6891" evidence="1">
    <location>
        <begin position="28"/>
        <end position="220"/>
    </location>
</feature>
<name>A0ABT4I658_9ACTO</name>
<dbReference type="Proteomes" id="UP001072034">
    <property type="component" value="Unassembled WGS sequence"/>
</dbReference>
<dbReference type="Pfam" id="PF21831">
    <property type="entry name" value="DUF6891"/>
    <property type="match status" value="1"/>
</dbReference>
<keyword evidence="3" id="KW-1185">Reference proteome</keyword>
<gene>
    <name evidence="2" type="ORF">OHJ16_02195</name>
</gene>
<evidence type="ECO:0000259" key="1">
    <source>
        <dbReference type="Pfam" id="PF21831"/>
    </source>
</evidence>
<dbReference type="RefSeq" id="WP_268916558.1">
    <property type="nucleotide sequence ID" value="NZ_JAPTMY010000003.1"/>
</dbReference>
<sequence>MSSTRDFRDFNSQPQGLRLSADIIPPSIEEEVRAAIWNQVVLGNADEATLVFDITDQFSEEAPVSEDGVRTAVRYLLAARRRQQESFGEVVTNLDSAFAALREREIVAEQAFSCCNNCGFDEIQEVADGPQWAGFVFFHMQDAERLVETGETYLSYGMFWRHYKTREEFDAMSGTEKDAYYEEQTLDLMRRVVVPVLRGHGMEVDWDGDLRTRVLVRGAEFYRAIS</sequence>
<accession>A0ABT4I658</accession>
<organism evidence="2 3">
    <name type="scientific">Actinomyces israelii</name>
    <dbReference type="NCBI Taxonomy" id="1659"/>
    <lineage>
        <taxon>Bacteria</taxon>
        <taxon>Bacillati</taxon>
        <taxon>Actinomycetota</taxon>
        <taxon>Actinomycetes</taxon>
        <taxon>Actinomycetales</taxon>
        <taxon>Actinomycetaceae</taxon>
        <taxon>Actinomyces</taxon>
    </lineage>
</organism>